<dbReference type="EMBL" id="JAEMGP010000003">
    <property type="protein sequence ID" value="KAG5211259.1"/>
    <property type="molecule type" value="Genomic_DNA"/>
</dbReference>
<dbReference type="Proteomes" id="UP000664991">
    <property type="component" value="Unassembled WGS sequence"/>
</dbReference>
<gene>
    <name evidence="2" type="ORF">JEQ12_013688</name>
</gene>
<comment type="caution">
    <text evidence="2">The sequence shown here is derived from an EMBL/GenBank/DDBJ whole genome shotgun (WGS) entry which is preliminary data.</text>
</comment>
<proteinExistence type="predicted"/>
<organism evidence="2 3">
    <name type="scientific">Ovis aries</name>
    <name type="common">Sheep</name>
    <dbReference type="NCBI Taxonomy" id="9940"/>
    <lineage>
        <taxon>Eukaryota</taxon>
        <taxon>Metazoa</taxon>
        <taxon>Chordata</taxon>
        <taxon>Craniata</taxon>
        <taxon>Vertebrata</taxon>
        <taxon>Euteleostomi</taxon>
        <taxon>Mammalia</taxon>
        <taxon>Eutheria</taxon>
        <taxon>Laurasiatheria</taxon>
        <taxon>Artiodactyla</taxon>
        <taxon>Ruminantia</taxon>
        <taxon>Pecora</taxon>
        <taxon>Bovidae</taxon>
        <taxon>Caprinae</taxon>
        <taxon>Ovis</taxon>
    </lineage>
</organism>
<name>A0A836AFR6_SHEEP</name>
<protein>
    <submittedName>
        <fullName evidence="2">Uncharacterized protein</fullName>
    </submittedName>
</protein>
<keyword evidence="1" id="KW-0732">Signal</keyword>
<dbReference type="AlphaFoldDB" id="A0A836AFR6"/>
<evidence type="ECO:0000313" key="2">
    <source>
        <dbReference type="EMBL" id="KAG5211259.1"/>
    </source>
</evidence>
<sequence length="111" mass="11943">MANLFLLRILIQSSGSNECTACLWEIKSSHLSSNESFVQNVLSTDSSAGVIAGAVPILSSWLPELTGRNVSWLEAHVSFQHILFTKRAVPGAANSVYEKAIQQYFGSGSVA</sequence>
<evidence type="ECO:0000313" key="3">
    <source>
        <dbReference type="Proteomes" id="UP000664991"/>
    </source>
</evidence>
<feature type="chain" id="PRO_5033021390" evidence="1">
    <location>
        <begin position="22"/>
        <end position="111"/>
    </location>
</feature>
<reference evidence="2 3" key="1">
    <citation type="submission" date="2020-12" db="EMBL/GenBank/DDBJ databases">
        <title>De novo assembly of Tibetan sheep genome.</title>
        <authorList>
            <person name="Li X."/>
        </authorList>
    </citation>
    <scope>NUCLEOTIDE SEQUENCE [LARGE SCALE GENOMIC DNA]</scope>
    <source>
        <tissue evidence="2">Heart</tissue>
    </source>
</reference>
<evidence type="ECO:0000256" key="1">
    <source>
        <dbReference type="SAM" id="SignalP"/>
    </source>
</evidence>
<accession>A0A836AFR6</accession>
<feature type="signal peptide" evidence="1">
    <location>
        <begin position="1"/>
        <end position="21"/>
    </location>
</feature>